<accession>A0A0B7C3K8</accession>
<gene>
    <name evidence="1" type="primary">ORF220730</name>
</gene>
<protein>
    <submittedName>
        <fullName evidence="1">Uncharacterized protein</fullName>
    </submittedName>
</protein>
<dbReference type="AlphaFoldDB" id="A0A0B7C3K8"/>
<evidence type="ECO:0000313" key="1">
    <source>
        <dbReference type="EMBL" id="CEK99221.1"/>
    </source>
</evidence>
<dbReference type="EMBL" id="HACG01052350">
    <property type="protein sequence ID" value="CEK99221.1"/>
    <property type="molecule type" value="Transcribed_RNA"/>
</dbReference>
<feature type="non-terminal residue" evidence="1">
    <location>
        <position position="59"/>
    </location>
</feature>
<sequence>MHGYADNIDVVGDMNKKLVRTFIQTLNVISGKKMGLNNNLDKTEHIITKEKNGSNIINK</sequence>
<organism evidence="1">
    <name type="scientific">Arion vulgaris</name>
    <dbReference type="NCBI Taxonomy" id="1028688"/>
    <lineage>
        <taxon>Eukaryota</taxon>
        <taxon>Metazoa</taxon>
        <taxon>Spiralia</taxon>
        <taxon>Lophotrochozoa</taxon>
        <taxon>Mollusca</taxon>
        <taxon>Gastropoda</taxon>
        <taxon>Heterobranchia</taxon>
        <taxon>Euthyneura</taxon>
        <taxon>Panpulmonata</taxon>
        <taxon>Eupulmonata</taxon>
        <taxon>Stylommatophora</taxon>
        <taxon>Helicina</taxon>
        <taxon>Arionoidea</taxon>
        <taxon>Arionidae</taxon>
        <taxon>Arion</taxon>
    </lineage>
</organism>
<proteinExistence type="predicted"/>
<reference evidence="1" key="1">
    <citation type="submission" date="2014-12" db="EMBL/GenBank/DDBJ databases">
        <title>Insight into the proteome of Arion vulgaris.</title>
        <authorList>
            <person name="Aradska J."/>
            <person name="Bulat T."/>
            <person name="Smidak R."/>
            <person name="Sarate P."/>
            <person name="Gangsoo J."/>
            <person name="Sialana F."/>
            <person name="Bilban M."/>
            <person name="Lubec G."/>
        </authorList>
    </citation>
    <scope>NUCLEOTIDE SEQUENCE</scope>
    <source>
        <tissue evidence="1">Skin</tissue>
    </source>
</reference>
<name>A0A0B7C3K8_9EUPU</name>